<dbReference type="PROSITE" id="PS50850">
    <property type="entry name" value="MFS"/>
    <property type="match status" value="1"/>
</dbReference>
<evidence type="ECO:0000256" key="3">
    <source>
        <dbReference type="ARBA" id="ARBA00022448"/>
    </source>
</evidence>
<evidence type="ECO:0000259" key="10">
    <source>
        <dbReference type="PROSITE" id="PS50850"/>
    </source>
</evidence>
<name>A0A2H3JSR8_WOLCO</name>
<organism evidence="11 12">
    <name type="scientific">Wolfiporia cocos (strain MD-104)</name>
    <name type="common">Brown rot fungus</name>
    <dbReference type="NCBI Taxonomy" id="742152"/>
    <lineage>
        <taxon>Eukaryota</taxon>
        <taxon>Fungi</taxon>
        <taxon>Dikarya</taxon>
        <taxon>Basidiomycota</taxon>
        <taxon>Agaricomycotina</taxon>
        <taxon>Agaricomycetes</taxon>
        <taxon>Polyporales</taxon>
        <taxon>Phaeolaceae</taxon>
        <taxon>Wolfiporia</taxon>
    </lineage>
</organism>
<dbReference type="PANTHER" id="PTHR48022:SF35">
    <property type="entry name" value="MAJOR FACILITATOR SUPERFAMILY (MFS) PROFILE DOMAIN-CONTAINING PROTEIN"/>
    <property type="match status" value="1"/>
</dbReference>
<keyword evidence="5 9" id="KW-1133">Transmembrane helix</keyword>
<evidence type="ECO:0000313" key="12">
    <source>
        <dbReference type="Proteomes" id="UP000218811"/>
    </source>
</evidence>
<feature type="transmembrane region" description="Helical" evidence="9">
    <location>
        <begin position="143"/>
        <end position="161"/>
    </location>
</feature>
<feature type="transmembrane region" description="Helical" evidence="9">
    <location>
        <begin position="413"/>
        <end position="432"/>
    </location>
</feature>
<evidence type="ECO:0000256" key="2">
    <source>
        <dbReference type="ARBA" id="ARBA00010992"/>
    </source>
</evidence>
<evidence type="ECO:0000256" key="1">
    <source>
        <dbReference type="ARBA" id="ARBA00004141"/>
    </source>
</evidence>
<dbReference type="PROSITE" id="PS51257">
    <property type="entry name" value="PROKAR_LIPOPROTEIN"/>
    <property type="match status" value="1"/>
</dbReference>
<dbReference type="PRINTS" id="PR00171">
    <property type="entry name" value="SUGRTRNSPORT"/>
</dbReference>
<feature type="transmembrane region" description="Helical" evidence="9">
    <location>
        <begin position="114"/>
        <end position="131"/>
    </location>
</feature>
<dbReference type="InterPro" id="IPR005828">
    <property type="entry name" value="MFS_sugar_transport-like"/>
</dbReference>
<dbReference type="OMA" id="MCWLPES"/>
<feature type="domain" description="Major facilitator superfamily (MFS) profile" evidence="10">
    <location>
        <begin position="16"/>
        <end position="466"/>
    </location>
</feature>
<dbReference type="SUPFAM" id="SSF103473">
    <property type="entry name" value="MFS general substrate transporter"/>
    <property type="match status" value="1"/>
</dbReference>
<feature type="transmembrane region" description="Helical" evidence="9">
    <location>
        <begin position="84"/>
        <end position="108"/>
    </location>
</feature>
<accession>A0A2H3JSR8</accession>
<dbReference type="CDD" id="cd17356">
    <property type="entry name" value="MFS_HXT"/>
    <property type="match status" value="1"/>
</dbReference>
<keyword evidence="12" id="KW-1185">Reference proteome</keyword>
<proteinExistence type="inferred from homology"/>
<evidence type="ECO:0000256" key="9">
    <source>
        <dbReference type="SAM" id="Phobius"/>
    </source>
</evidence>
<evidence type="ECO:0000256" key="7">
    <source>
        <dbReference type="ARBA" id="ARBA00049119"/>
    </source>
</evidence>
<feature type="transmembrane region" description="Helical" evidence="9">
    <location>
        <begin position="377"/>
        <end position="401"/>
    </location>
</feature>
<dbReference type="Proteomes" id="UP000218811">
    <property type="component" value="Unassembled WGS sequence"/>
</dbReference>
<dbReference type="Gene3D" id="1.20.1250.20">
    <property type="entry name" value="MFS general substrate transporter like domains"/>
    <property type="match status" value="1"/>
</dbReference>
<keyword evidence="3 8" id="KW-0813">Transport</keyword>
<keyword evidence="6 9" id="KW-0472">Membrane</keyword>
<feature type="transmembrane region" description="Helical" evidence="9">
    <location>
        <begin position="330"/>
        <end position="348"/>
    </location>
</feature>
<reference evidence="11 12" key="1">
    <citation type="journal article" date="2012" name="Science">
        <title>The Paleozoic origin of enzymatic lignin decomposition reconstructed from 31 fungal genomes.</title>
        <authorList>
            <person name="Floudas D."/>
            <person name="Binder M."/>
            <person name="Riley R."/>
            <person name="Barry K."/>
            <person name="Blanchette R.A."/>
            <person name="Henrissat B."/>
            <person name="Martinez A.T."/>
            <person name="Otillar R."/>
            <person name="Spatafora J.W."/>
            <person name="Yadav J.S."/>
            <person name="Aerts A."/>
            <person name="Benoit I."/>
            <person name="Boyd A."/>
            <person name="Carlson A."/>
            <person name="Copeland A."/>
            <person name="Coutinho P.M."/>
            <person name="de Vries R.P."/>
            <person name="Ferreira P."/>
            <person name="Findley K."/>
            <person name="Foster B."/>
            <person name="Gaskell J."/>
            <person name="Glotzer D."/>
            <person name="Gorecki P."/>
            <person name="Heitman J."/>
            <person name="Hesse C."/>
            <person name="Hori C."/>
            <person name="Igarashi K."/>
            <person name="Jurgens J.A."/>
            <person name="Kallen N."/>
            <person name="Kersten P."/>
            <person name="Kohler A."/>
            <person name="Kuees U."/>
            <person name="Kumar T.K.A."/>
            <person name="Kuo A."/>
            <person name="LaButti K."/>
            <person name="Larrondo L.F."/>
            <person name="Lindquist E."/>
            <person name="Ling A."/>
            <person name="Lombard V."/>
            <person name="Lucas S."/>
            <person name="Lundell T."/>
            <person name="Martin R."/>
            <person name="McLaughlin D.J."/>
            <person name="Morgenstern I."/>
            <person name="Morin E."/>
            <person name="Murat C."/>
            <person name="Nagy L.G."/>
            <person name="Nolan M."/>
            <person name="Ohm R.A."/>
            <person name="Patyshakuliyeva A."/>
            <person name="Rokas A."/>
            <person name="Ruiz-Duenas F.J."/>
            <person name="Sabat G."/>
            <person name="Salamov A."/>
            <person name="Samejima M."/>
            <person name="Schmutz J."/>
            <person name="Slot J.C."/>
            <person name="St John F."/>
            <person name="Stenlid J."/>
            <person name="Sun H."/>
            <person name="Sun S."/>
            <person name="Syed K."/>
            <person name="Tsang A."/>
            <person name="Wiebenga A."/>
            <person name="Young D."/>
            <person name="Pisabarro A."/>
            <person name="Eastwood D.C."/>
            <person name="Martin F."/>
            <person name="Cullen D."/>
            <person name="Grigoriev I.V."/>
            <person name="Hibbett D.S."/>
        </authorList>
    </citation>
    <scope>NUCLEOTIDE SEQUENCE [LARGE SCALE GENOMIC DNA]</scope>
    <source>
        <strain evidence="11 12">MD-104</strain>
    </source>
</reference>
<dbReference type="OrthoDB" id="4142200at2759"/>
<evidence type="ECO:0000256" key="5">
    <source>
        <dbReference type="ARBA" id="ARBA00022989"/>
    </source>
</evidence>
<feature type="transmembrane region" description="Helical" evidence="9">
    <location>
        <begin position="176"/>
        <end position="195"/>
    </location>
</feature>
<dbReference type="GO" id="GO:0005351">
    <property type="term" value="F:carbohydrate:proton symporter activity"/>
    <property type="evidence" value="ECO:0007669"/>
    <property type="project" value="TreeGrafter"/>
</dbReference>
<dbReference type="GO" id="GO:0016020">
    <property type="term" value="C:membrane"/>
    <property type="evidence" value="ECO:0007669"/>
    <property type="project" value="UniProtKB-SubCell"/>
</dbReference>
<dbReference type="NCBIfam" id="TIGR00879">
    <property type="entry name" value="SP"/>
    <property type="match status" value="1"/>
</dbReference>
<feature type="transmembrane region" description="Helical" evidence="9">
    <location>
        <begin position="12"/>
        <end position="34"/>
    </location>
</feature>
<dbReference type="Pfam" id="PF00083">
    <property type="entry name" value="Sugar_tr"/>
    <property type="match status" value="1"/>
</dbReference>
<comment type="subcellular location">
    <subcellularLocation>
        <location evidence="1">Membrane</location>
        <topology evidence="1">Multi-pass membrane protein</topology>
    </subcellularLocation>
</comment>
<keyword evidence="4 9" id="KW-0812">Transmembrane</keyword>
<feature type="transmembrane region" description="Helical" evidence="9">
    <location>
        <begin position="263"/>
        <end position="286"/>
    </location>
</feature>
<comment type="similarity">
    <text evidence="2 8">Belongs to the major facilitator superfamily. Sugar transporter (TC 2.A.1.1) family.</text>
</comment>
<dbReference type="PROSITE" id="PS00216">
    <property type="entry name" value="SUGAR_TRANSPORT_1"/>
    <property type="match status" value="1"/>
</dbReference>
<evidence type="ECO:0000256" key="8">
    <source>
        <dbReference type="RuleBase" id="RU003346"/>
    </source>
</evidence>
<feature type="transmembrane region" description="Helical" evidence="9">
    <location>
        <begin position="306"/>
        <end position="323"/>
    </location>
</feature>
<dbReference type="PROSITE" id="PS00217">
    <property type="entry name" value="SUGAR_TRANSPORT_2"/>
    <property type="match status" value="1"/>
</dbReference>
<dbReference type="InterPro" id="IPR020846">
    <property type="entry name" value="MFS_dom"/>
</dbReference>
<feature type="transmembrane region" description="Helical" evidence="9">
    <location>
        <begin position="444"/>
        <end position="462"/>
    </location>
</feature>
<comment type="catalytic activity">
    <reaction evidence="7">
        <text>myo-inositol(out) + H(+)(out) = myo-inositol(in) + H(+)(in)</text>
        <dbReference type="Rhea" id="RHEA:60364"/>
        <dbReference type="ChEBI" id="CHEBI:15378"/>
        <dbReference type="ChEBI" id="CHEBI:17268"/>
    </reaction>
</comment>
<dbReference type="EMBL" id="KB468124">
    <property type="protein sequence ID" value="PCH41869.1"/>
    <property type="molecule type" value="Genomic_DNA"/>
</dbReference>
<dbReference type="InterPro" id="IPR050360">
    <property type="entry name" value="MFS_Sugar_Transporters"/>
</dbReference>
<dbReference type="STRING" id="742152.A0A2H3JSR8"/>
<dbReference type="InterPro" id="IPR005829">
    <property type="entry name" value="Sugar_transporter_CS"/>
</dbReference>
<dbReference type="PANTHER" id="PTHR48022">
    <property type="entry name" value="PLASTIDIC GLUCOSE TRANSPORTER 4"/>
    <property type="match status" value="1"/>
</dbReference>
<gene>
    <name evidence="11" type="ORF">WOLCODRAFT_132126</name>
</gene>
<dbReference type="FunFam" id="1.20.1250.20:FF:000026">
    <property type="entry name" value="MFS quinate transporter QutD"/>
    <property type="match status" value="1"/>
</dbReference>
<dbReference type="InterPro" id="IPR036259">
    <property type="entry name" value="MFS_trans_sf"/>
</dbReference>
<protein>
    <submittedName>
        <fullName evidence="11">General substrate transporter</fullName>
    </submittedName>
</protein>
<evidence type="ECO:0000256" key="6">
    <source>
        <dbReference type="ARBA" id="ARBA00023136"/>
    </source>
</evidence>
<dbReference type="AlphaFoldDB" id="A0A2H3JSR8"/>
<evidence type="ECO:0000256" key="4">
    <source>
        <dbReference type="ARBA" id="ARBA00022692"/>
    </source>
</evidence>
<sequence>MGKGYNTALASNPYVVGSFACIGGSLFGMDISSMSGVLNNPSYAATFSSPSSTAQGGIVAAMPGGSTLGAIIASDLADRLGRRWTIITSACVWIVGCVVQCASVDVAMLVTGRVISGIAVGIASMIVPIYQSEVAPPTIRGRIVTLQLWAVTWGITIQYFVEFACSYIDGPASFRIPWGLQIIPAIILAAGMLLFPESPRWLADHDRFDEALAILADLHGRGDAQTPLVQLEYAEICAQVDAGHKEPKRGWLDLLAPGMARRVMLGCSVQMWSQLSGINVMMYYIVYVFEGAGLTGRRGNLTADSIQYVLNTALTFCATLYIDRWGRRPMLLLGTLLMGFWLMLVGGLQGRYGHWGTIEGVNGQIWVMTGHEYATRAVIACSYLFVCSFAATVGPVCWTYPAEIFPIRVRAKAVALAIATDWACNFALAFAVPPSLANIAYKTYFIFGTINFVAFIHIFFCFPETAKRSLEEIEEIFAQGHAYTAWRISKDVGFKNAEQTPVVETEKVSPEYVLEKELSFTHAYQPQTNSVSYVESMSLGDNA</sequence>
<evidence type="ECO:0000313" key="11">
    <source>
        <dbReference type="EMBL" id="PCH41869.1"/>
    </source>
</evidence>
<dbReference type="InterPro" id="IPR003663">
    <property type="entry name" value="Sugar/inositol_transpt"/>
</dbReference>
<feature type="transmembrane region" description="Helical" evidence="9">
    <location>
        <begin position="54"/>
        <end position="72"/>
    </location>
</feature>